<gene>
    <name evidence="2" type="ORF">S01H4_04843</name>
</gene>
<evidence type="ECO:0000313" key="2">
    <source>
        <dbReference type="EMBL" id="GAG67054.1"/>
    </source>
</evidence>
<dbReference type="AlphaFoldDB" id="X0ZCR6"/>
<proteinExistence type="predicted"/>
<protein>
    <submittedName>
        <fullName evidence="2">Uncharacterized protein</fullName>
    </submittedName>
</protein>
<organism evidence="2">
    <name type="scientific">marine sediment metagenome</name>
    <dbReference type="NCBI Taxonomy" id="412755"/>
    <lineage>
        <taxon>unclassified sequences</taxon>
        <taxon>metagenomes</taxon>
        <taxon>ecological metagenomes</taxon>
    </lineage>
</organism>
<evidence type="ECO:0000256" key="1">
    <source>
        <dbReference type="SAM" id="Phobius"/>
    </source>
</evidence>
<accession>X0ZCR6</accession>
<keyword evidence="1" id="KW-0472">Membrane</keyword>
<dbReference type="EMBL" id="BART01001338">
    <property type="protein sequence ID" value="GAG67054.1"/>
    <property type="molecule type" value="Genomic_DNA"/>
</dbReference>
<feature type="transmembrane region" description="Helical" evidence="1">
    <location>
        <begin position="7"/>
        <end position="28"/>
    </location>
</feature>
<keyword evidence="1" id="KW-0812">Transmembrane</keyword>
<comment type="caution">
    <text evidence="2">The sequence shown here is derived from an EMBL/GenBank/DDBJ whole genome shotgun (WGS) entry which is preliminary data.</text>
</comment>
<sequence>MRSLRKILISSLVLIAIGILGLTITLFVGNFTAGLSNFGAGQGYTFCSEDMGHMIRGFFQSEEVVGLSFKEVEDITDEYLKRNNLSNLEVKEIMEFSKNFYIEVVEDGTGLGAMELLVDKSSGAIFPEYGPNMMWNLKYGMYSRLPLSQNKIDMPIDEEKATRLAKRYLAKAHIEEYVSDDIEKFYGYYTIHTLTEDGDIAGMLSVNGFSGQVWYHSWHGIFIDITEEH</sequence>
<keyword evidence="1" id="KW-1133">Transmembrane helix</keyword>
<reference evidence="2" key="1">
    <citation type="journal article" date="2014" name="Front. Microbiol.">
        <title>High frequency of phylogenetically diverse reductive dehalogenase-homologous genes in deep subseafloor sedimentary metagenomes.</title>
        <authorList>
            <person name="Kawai M."/>
            <person name="Futagami T."/>
            <person name="Toyoda A."/>
            <person name="Takaki Y."/>
            <person name="Nishi S."/>
            <person name="Hori S."/>
            <person name="Arai W."/>
            <person name="Tsubouchi T."/>
            <person name="Morono Y."/>
            <person name="Uchiyama I."/>
            <person name="Ito T."/>
            <person name="Fujiyama A."/>
            <person name="Inagaki F."/>
            <person name="Takami H."/>
        </authorList>
    </citation>
    <scope>NUCLEOTIDE SEQUENCE</scope>
    <source>
        <strain evidence="2">Expedition CK06-06</strain>
    </source>
</reference>
<name>X0ZCR6_9ZZZZ</name>